<feature type="repeat" description="WD" evidence="3">
    <location>
        <begin position="291"/>
        <end position="333"/>
    </location>
</feature>
<evidence type="ECO:0000256" key="3">
    <source>
        <dbReference type="PROSITE-ProRule" id="PRU00221"/>
    </source>
</evidence>
<dbReference type="SUPFAM" id="SSF50978">
    <property type="entry name" value="WD40 repeat-like"/>
    <property type="match status" value="1"/>
</dbReference>
<dbReference type="OrthoDB" id="16717at2759"/>
<evidence type="ECO:0000313" key="4">
    <source>
        <dbReference type="EMBL" id="EKX41350.1"/>
    </source>
</evidence>
<dbReference type="SMART" id="SM00320">
    <property type="entry name" value="WD40"/>
    <property type="match status" value="7"/>
</dbReference>
<dbReference type="HOGENOM" id="CLU_000288_77_0_1"/>
<proteinExistence type="predicted"/>
<evidence type="ECO:0000313" key="6">
    <source>
        <dbReference type="Proteomes" id="UP000011087"/>
    </source>
</evidence>
<dbReference type="RefSeq" id="XP_005828330.1">
    <property type="nucleotide sequence ID" value="XM_005828273.1"/>
</dbReference>
<dbReference type="PANTHER" id="PTHR22836">
    <property type="entry name" value="WD40 REPEAT PROTEIN"/>
    <property type="match status" value="1"/>
</dbReference>
<dbReference type="PROSITE" id="PS50294">
    <property type="entry name" value="WD_REPEATS_REGION"/>
    <property type="match status" value="5"/>
</dbReference>
<dbReference type="GO" id="GO:0031124">
    <property type="term" value="P:mRNA 3'-end processing"/>
    <property type="evidence" value="ECO:0007669"/>
    <property type="project" value="InterPro"/>
</dbReference>
<dbReference type="EnsemblProtists" id="EKX41350">
    <property type="protein sequence ID" value="EKX41350"/>
    <property type="gene ID" value="GUITHDRAFT_158223"/>
</dbReference>
<dbReference type="Proteomes" id="UP000011087">
    <property type="component" value="Unassembled WGS sequence"/>
</dbReference>
<dbReference type="InterPro" id="IPR036322">
    <property type="entry name" value="WD40_repeat_dom_sf"/>
</dbReference>
<feature type="repeat" description="WD" evidence="3">
    <location>
        <begin position="206"/>
        <end position="247"/>
    </location>
</feature>
<dbReference type="GeneID" id="17298003"/>
<dbReference type="Pfam" id="PF00400">
    <property type="entry name" value="WD40"/>
    <property type="match status" value="6"/>
</dbReference>
<dbReference type="InterPro" id="IPR015943">
    <property type="entry name" value="WD40/YVTN_repeat-like_dom_sf"/>
</dbReference>
<gene>
    <name evidence="4" type="ORF">GUITHDRAFT_158223</name>
</gene>
<dbReference type="InterPro" id="IPR019775">
    <property type="entry name" value="WD40_repeat_CS"/>
</dbReference>
<dbReference type="InterPro" id="IPR001680">
    <property type="entry name" value="WD40_rpt"/>
</dbReference>
<feature type="repeat" description="WD" evidence="3">
    <location>
        <begin position="81"/>
        <end position="113"/>
    </location>
</feature>
<dbReference type="eggNOG" id="KOG0284">
    <property type="taxonomic scope" value="Eukaryota"/>
</dbReference>
<evidence type="ECO:0000256" key="2">
    <source>
        <dbReference type="ARBA" id="ARBA00022737"/>
    </source>
</evidence>
<reference evidence="5" key="3">
    <citation type="submission" date="2015-06" db="UniProtKB">
        <authorList>
            <consortium name="EnsemblProtists"/>
        </authorList>
    </citation>
    <scope>IDENTIFICATION</scope>
</reference>
<dbReference type="GO" id="GO:0005847">
    <property type="term" value="C:mRNA cleavage and polyadenylation specificity factor complex"/>
    <property type="evidence" value="ECO:0007669"/>
    <property type="project" value="TreeGrafter"/>
</dbReference>
<feature type="repeat" description="WD" evidence="3">
    <location>
        <begin position="248"/>
        <end position="289"/>
    </location>
</feature>
<feature type="repeat" description="WD" evidence="3">
    <location>
        <begin position="164"/>
        <end position="205"/>
    </location>
</feature>
<feature type="repeat" description="WD" evidence="3">
    <location>
        <begin position="339"/>
        <end position="370"/>
    </location>
</feature>
<sequence>MRVFDGKRGRKQPKRKCVDFNSSSLAHLHSRVLFRDYRDLQDIQPSLAYDKKLRPAYSCHENPASCVTTKLADTSVNKNNAYSHRCPVFAIAWTPEGRGLVAGNSQGEFTLWDGYEFNFLTIWQGHDQSVQSMTWSHNGEFMVSADKTGLIKYWMNNMNEVKKFQGHKDSIRSISFSPSDLKFVTGGDDCVLKIWDFETGTEERAITGHHWDVKCCHWHPYKPLILSGGKDHKVKLWDARSGSCLDTIHAHKNTVRACEWSSNGNWFFTGGRDQKVKLYDLRRTNEAVLTFNGHKNEVTSLAVHPFYETLFVTGDYSGSILYWSTNSDEPIAARQSGEQGAHEACIWSLAWHPLGHILCSGANDHTCKFWCRNRPGEGTIAACLEGGTMARLMARGGWAATDKEWR</sequence>
<dbReference type="EMBL" id="JH993024">
    <property type="protein sequence ID" value="EKX41350.1"/>
    <property type="molecule type" value="Genomic_DNA"/>
</dbReference>
<name>L1IZV7_GUITC</name>
<dbReference type="PANTHER" id="PTHR22836:SF0">
    <property type="entry name" value="PRE-MRNA 3' END PROCESSING PROTEIN WDR33"/>
    <property type="match status" value="1"/>
</dbReference>
<accession>L1IZV7</accession>
<dbReference type="Gene3D" id="2.130.10.10">
    <property type="entry name" value="YVTN repeat-like/Quinoprotein amine dehydrogenase"/>
    <property type="match status" value="2"/>
</dbReference>
<reference evidence="6" key="2">
    <citation type="submission" date="2012-11" db="EMBL/GenBank/DDBJ databases">
        <authorList>
            <person name="Kuo A."/>
            <person name="Curtis B.A."/>
            <person name="Tanifuji G."/>
            <person name="Burki F."/>
            <person name="Gruber A."/>
            <person name="Irimia M."/>
            <person name="Maruyama S."/>
            <person name="Arias M.C."/>
            <person name="Ball S.G."/>
            <person name="Gile G.H."/>
            <person name="Hirakawa Y."/>
            <person name="Hopkins J.F."/>
            <person name="Rensing S.A."/>
            <person name="Schmutz J."/>
            <person name="Symeonidi A."/>
            <person name="Elias M."/>
            <person name="Eveleigh R.J."/>
            <person name="Herman E.K."/>
            <person name="Klute M.J."/>
            <person name="Nakayama T."/>
            <person name="Obornik M."/>
            <person name="Reyes-Prieto A."/>
            <person name="Armbrust E.V."/>
            <person name="Aves S.J."/>
            <person name="Beiko R.G."/>
            <person name="Coutinho P."/>
            <person name="Dacks J.B."/>
            <person name="Durnford D.G."/>
            <person name="Fast N.M."/>
            <person name="Green B.R."/>
            <person name="Grisdale C."/>
            <person name="Hempe F."/>
            <person name="Henrissat B."/>
            <person name="Hoppner M.P."/>
            <person name="Ishida K.-I."/>
            <person name="Kim E."/>
            <person name="Koreny L."/>
            <person name="Kroth P.G."/>
            <person name="Liu Y."/>
            <person name="Malik S.-B."/>
            <person name="Maier U.G."/>
            <person name="McRose D."/>
            <person name="Mock T."/>
            <person name="Neilson J.A."/>
            <person name="Onodera N.T."/>
            <person name="Poole A.M."/>
            <person name="Pritham E.J."/>
            <person name="Richards T.A."/>
            <person name="Rocap G."/>
            <person name="Roy S.W."/>
            <person name="Sarai C."/>
            <person name="Schaack S."/>
            <person name="Shirato S."/>
            <person name="Slamovits C.H."/>
            <person name="Spencer D.F."/>
            <person name="Suzuki S."/>
            <person name="Worden A.Z."/>
            <person name="Zauner S."/>
            <person name="Barry K."/>
            <person name="Bell C."/>
            <person name="Bharti A.K."/>
            <person name="Crow J.A."/>
            <person name="Grimwood J."/>
            <person name="Kramer R."/>
            <person name="Lindquist E."/>
            <person name="Lucas S."/>
            <person name="Salamov A."/>
            <person name="McFadden G.I."/>
            <person name="Lane C.E."/>
            <person name="Keeling P.J."/>
            <person name="Gray M.W."/>
            <person name="Grigoriev I.V."/>
            <person name="Archibald J.M."/>
        </authorList>
    </citation>
    <scope>NUCLEOTIDE SEQUENCE</scope>
    <source>
        <strain evidence="6">CCMP2712</strain>
    </source>
</reference>
<dbReference type="AlphaFoldDB" id="L1IZV7"/>
<evidence type="ECO:0000313" key="5">
    <source>
        <dbReference type="EnsemblProtists" id="EKX41350"/>
    </source>
</evidence>
<organism evidence="4">
    <name type="scientific">Guillardia theta (strain CCMP2712)</name>
    <name type="common">Cryptophyte</name>
    <dbReference type="NCBI Taxonomy" id="905079"/>
    <lineage>
        <taxon>Eukaryota</taxon>
        <taxon>Cryptophyceae</taxon>
        <taxon>Pyrenomonadales</taxon>
        <taxon>Geminigeraceae</taxon>
        <taxon>Guillardia</taxon>
    </lineage>
</organism>
<keyword evidence="6" id="KW-1185">Reference proteome</keyword>
<dbReference type="PROSITE" id="PS50082">
    <property type="entry name" value="WD_REPEATS_2"/>
    <property type="match status" value="7"/>
</dbReference>
<dbReference type="PROSITE" id="PS00678">
    <property type="entry name" value="WD_REPEATS_1"/>
    <property type="match status" value="1"/>
</dbReference>
<keyword evidence="2" id="KW-0677">Repeat</keyword>
<dbReference type="CDD" id="cd00200">
    <property type="entry name" value="WD40"/>
    <property type="match status" value="1"/>
</dbReference>
<dbReference type="KEGG" id="gtt:GUITHDRAFT_158223"/>
<reference evidence="4 6" key="1">
    <citation type="journal article" date="2012" name="Nature">
        <title>Algal genomes reveal evolutionary mosaicism and the fate of nucleomorphs.</title>
        <authorList>
            <consortium name="DOE Joint Genome Institute"/>
            <person name="Curtis B.A."/>
            <person name="Tanifuji G."/>
            <person name="Burki F."/>
            <person name="Gruber A."/>
            <person name="Irimia M."/>
            <person name="Maruyama S."/>
            <person name="Arias M.C."/>
            <person name="Ball S.G."/>
            <person name="Gile G.H."/>
            <person name="Hirakawa Y."/>
            <person name="Hopkins J.F."/>
            <person name="Kuo A."/>
            <person name="Rensing S.A."/>
            <person name="Schmutz J."/>
            <person name="Symeonidi A."/>
            <person name="Elias M."/>
            <person name="Eveleigh R.J."/>
            <person name="Herman E.K."/>
            <person name="Klute M.J."/>
            <person name="Nakayama T."/>
            <person name="Obornik M."/>
            <person name="Reyes-Prieto A."/>
            <person name="Armbrust E.V."/>
            <person name="Aves S.J."/>
            <person name="Beiko R.G."/>
            <person name="Coutinho P."/>
            <person name="Dacks J.B."/>
            <person name="Durnford D.G."/>
            <person name="Fast N.M."/>
            <person name="Green B.R."/>
            <person name="Grisdale C.J."/>
            <person name="Hempel F."/>
            <person name="Henrissat B."/>
            <person name="Hoppner M.P."/>
            <person name="Ishida K."/>
            <person name="Kim E."/>
            <person name="Koreny L."/>
            <person name="Kroth P.G."/>
            <person name="Liu Y."/>
            <person name="Malik S.B."/>
            <person name="Maier U.G."/>
            <person name="McRose D."/>
            <person name="Mock T."/>
            <person name="Neilson J.A."/>
            <person name="Onodera N.T."/>
            <person name="Poole A.M."/>
            <person name="Pritham E.J."/>
            <person name="Richards T.A."/>
            <person name="Rocap G."/>
            <person name="Roy S.W."/>
            <person name="Sarai C."/>
            <person name="Schaack S."/>
            <person name="Shirato S."/>
            <person name="Slamovits C.H."/>
            <person name="Spencer D.F."/>
            <person name="Suzuki S."/>
            <person name="Worden A.Z."/>
            <person name="Zauner S."/>
            <person name="Barry K."/>
            <person name="Bell C."/>
            <person name="Bharti A.K."/>
            <person name="Crow J.A."/>
            <person name="Grimwood J."/>
            <person name="Kramer R."/>
            <person name="Lindquist E."/>
            <person name="Lucas S."/>
            <person name="Salamov A."/>
            <person name="McFadden G.I."/>
            <person name="Lane C.E."/>
            <person name="Keeling P.J."/>
            <person name="Gray M.W."/>
            <person name="Grigoriev I.V."/>
            <person name="Archibald J.M."/>
        </authorList>
    </citation>
    <scope>NUCLEOTIDE SEQUENCE</scope>
    <source>
        <strain evidence="4 6">CCMP2712</strain>
    </source>
</reference>
<dbReference type="PaxDb" id="55529-EKX41350"/>
<keyword evidence="1 3" id="KW-0853">WD repeat</keyword>
<evidence type="ECO:0000256" key="1">
    <source>
        <dbReference type="ARBA" id="ARBA00022574"/>
    </source>
</evidence>
<dbReference type="InterPro" id="IPR045245">
    <property type="entry name" value="Pfs2-like"/>
</dbReference>
<dbReference type="OMA" id="HHWDVKS"/>
<protein>
    <submittedName>
        <fullName evidence="4 5">Uncharacterized protein</fullName>
    </submittedName>
</protein>
<dbReference type="STRING" id="905079.L1IZV7"/>
<feature type="repeat" description="WD" evidence="3">
    <location>
        <begin position="123"/>
        <end position="154"/>
    </location>
</feature>